<dbReference type="InterPro" id="IPR041965">
    <property type="entry name" value="TTRAP_sf"/>
</dbReference>
<dbReference type="Gene3D" id="1.10.10.1850">
    <property type="entry name" value="Sporulation protein-like"/>
    <property type="match status" value="1"/>
</dbReference>
<dbReference type="EMBL" id="VWXL01000110">
    <property type="protein sequence ID" value="MVB13069.1"/>
    <property type="molecule type" value="Genomic_DNA"/>
</dbReference>
<dbReference type="AlphaFoldDB" id="A0A6N8I520"/>
<sequence length="78" mass="8855">MGNFTFDEINLMCIYNTGTRQGLMDALKEMREYLEPDETELMAITDSALEKLSAMTDADFAALELYPDFDDKEDADAE</sequence>
<dbReference type="RefSeq" id="WP_156991477.1">
    <property type="nucleotide sequence ID" value="NZ_VWXL01000110.1"/>
</dbReference>
<gene>
    <name evidence="1" type="ORF">CAFE_38240</name>
</gene>
<organism evidence="1 2">
    <name type="scientific">Caproicibacter fermentans</name>
    <dbReference type="NCBI Taxonomy" id="2576756"/>
    <lineage>
        <taxon>Bacteria</taxon>
        <taxon>Bacillati</taxon>
        <taxon>Bacillota</taxon>
        <taxon>Clostridia</taxon>
        <taxon>Eubacteriales</taxon>
        <taxon>Acutalibacteraceae</taxon>
        <taxon>Caproicibacter</taxon>
    </lineage>
</organism>
<dbReference type="OrthoDB" id="9812392at2"/>
<name>A0A6N8I520_9FIRM</name>
<accession>A0A6N8I520</accession>
<dbReference type="Pfam" id="PF14203">
    <property type="entry name" value="TTRAP"/>
    <property type="match status" value="1"/>
</dbReference>
<protein>
    <submittedName>
        <fullName evidence="1">Putative tranposon-transfer assisting protein</fullName>
    </submittedName>
</protein>
<reference evidence="1 2" key="1">
    <citation type="submission" date="2019-09" db="EMBL/GenBank/DDBJ databases">
        <title>Genome sequence of Clostridium sp. EA1.</title>
        <authorList>
            <person name="Poehlein A."/>
            <person name="Bengelsdorf F.R."/>
            <person name="Daniel R."/>
        </authorList>
    </citation>
    <scope>NUCLEOTIDE SEQUENCE [LARGE SCALE GENOMIC DNA]</scope>
    <source>
        <strain evidence="1 2">EA1</strain>
    </source>
</reference>
<keyword evidence="2" id="KW-1185">Reference proteome</keyword>
<proteinExistence type="predicted"/>
<evidence type="ECO:0000313" key="1">
    <source>
        <dbReference type="EMBL" id="MVB13069.1"/>
    </source>
</evidence>
<dbReference type="Proteomes" id="UP000469440">
    <property type="component" value="Unassembled WGS sequence"/>
</dbReference>
<dbReference type="InterPro" id="IPR025468">
    <property type="entry name" value="TTRAP"/>
</dbReference>
<comment type="caution">
    <text evidence="1">The sequence shown here is derived from an EMBL/GenBank/DDBJ whole genome shotgun (WGS) entry which is preliminary data.</text>
</comment>
<evidence type="ECO:0000313" key="2">
    <source>
        <dbReference type="Proteomes" id="UP000469440"/>
    </source>
</evidence>